<protein>
    <submittedName>
        <fullName evidence="2 3">Uncharacterized protein</fullName>
    </submittedName>
</protein>
<evidence type="ECO:0000313" key="2">
    <source>
        <dbReference type="EMBL" id="KQK22203.1"/>
    </source>
</evidence>
<name>A0A0Q3JXT2_BRADI</name>
<gene>
    <name evidence="2" type="ORF">BRADI_1g65831v3</name>
</gene>
<dbReference type="EMBL" id="CM000880">
    <property type="protein sequence ID" value="KQK22203.1"/>
    <property type="molecule type" value="Genomic_DNA"/>
</dbReference>
<evidence type="ECO:0000313" key="3">
    <source>
        <dbReference type="EnsemblPlants" id="KQK22203"/>
    </source>
</evidence>
<dbReference type="AlphaFoldDB" id="A0A0Q3JXT2"/>
<dbReference type="EnsemblPlants" id="KQK22203">
    <property type="protein sequence ID" value="KQK22203"/>
    <property type="gene ID" value="BRADI_1g65831v3"/>
</dbReference>
<sequence length="51" mass="5195">MERQGDARRPLPRRGQVKPSIFASLFRCFVPNAGGGGGGGGGRSRVVPAGG</sequence>
<dbReference type="OrthoDB" id="690735at2759"/>
<feature type="compositionally biased region" description="Gly residues" evidence="1">
    <location>
        <begin position="33"/>
        <end position="51"/>
    </location>
</feature>
<dbReference type="Gramene" id="KQK22203">
    <property type="protein sequence ID" value="KQK22203"/>
    <property type="gene ID" value="BRADI_1g65831v3"/>
</dbReference>
<reference evidence="2 3" key="1">
    <citation type="journal article" date="2010" name="Nature">
        <title>Genome sequencing and analysis of the model grass Brachypodium distachyon.</title>
        <authorList>
            <consortium name="International Brachypodium Initiative"/>
        </authorList>
    </citation>
    <scope>NUCLEOTIDE SEQUENCE [LARGE SCALE GENOMIC DNA]</scope>
    <source>
        <strain evidence="2 3">Bd21</strain>
    </source>
</reference>
<dbReference type="Proteomes" id="UP000008810">
    <property type="component" value="Chromosome 1"/>
</dbReference>
<accession>A0A0Q3JXT2</accession>
<proteinExistence type="predicted"/>
<evidence type="ECO:0000256" key="1">
    <source>
        <dbReference type="SAM" id="MobiDB-lite"/>
    </source>
</evidence>
<dbReference type="FunCoup" id="A0A0Q3JXT2">
    <property type="interactions" value="701"/>
</dbReference>
<organism evidence="2">
    <name type="scientific">Brachypodium distachyon</name>
    <name type="common">Purple false brome</name>
    <name type="synonym">Trachynia distachya</name>
    <dbReference type="NCBI Taxonomy" id="15368"/>
    <lineage>
        <taxon>Eukaryota</taxon>
        <taxon>Viridiplantae</taxon>
        <taxon>Streptophyta</taxon>
        <taxon>Embryophyta</taxon>
        <taxon>Tracheophyta</taxon>
        <taxon>Spermatophyta</taxon>
        <taxon>Magnoliopsida</taxon>
        <taxon>Liliopsida</taxon>
        <taxon>Poales</taxon>
        <taxon>Poaceae</taxon>
        <taxon>BOP clade</taxon>
        <taxon>Pooideae</taxon>
        <taxon>Stipodae</taxon>
        <taxon>Brachypodieae</taxon>
        <taxon>Brachypodium</taxon>
    </lineage>
</organism>
<reference evidence="3" key="3">
    <citation type="submission" date="2018-08" db="UniProtKB">
        <authorList>
            <consortium name="EnsemblPlants"/>
        </authorList>
    </citation>
    <scope>IDENTIFICATION</scope>
    <source>
        <strain evidence="3">cv. Bd21</strain>
    </source>
</reference>
<feature type="region of interest" description="Disordered" evidence="1">
    <location>
        <begin position="32"/>
        <end position="51"/>
    </location>
</feature>
<reference evidence="2" key="2">
    <citation type="submission" date="2017-06" db="EMBL/GenBank/DDBJ databases">
        <title>WGS assembly of Brachypodium distachyon.</title>
        <authorList>
            <consortium name="The International Brachypodium Initiative"/>
            <person name="Lucas S."/>
            <person name="Harmon-Smith M."/>
            <person name="Lail K."/>
            <person name="Tice H."/>
            <person name="Grimwood J."/>
            <person name="Bruce D."/>
            <person name="Barry K."/>
            <person name="Shu S."/>
            <person name="Lindquist E."/>
            <person name="Wang M."/>
            <person name="Pitluck S."/>
            <person name="Vogel J.P."/>
            <person name="Garvin D.F."/>
            <person name="Mockler T.C."/>
            <person name="Schmutz J."/>
            <person name="Rokhsar D."/>
            <person name="Bevan M.W."/>
        </authorList>
    </citation>
    <scope>NUCLEOTIDE SEQUENCE</scope>
    <source>
        <strain evidence="2">Bd21</strain>
    </source>
</reference>
<evidence type="ECO:0000313" key="4">
    <source>
        <dbReference type="Proteomes" id="UP000008810"/>
    </source>
</evidence>
<keyword evidence="4" id="KW-1185">Reference proteome</keyword>
<dbReference type="InParanoid" id="A0A0Q3JXT2"/>